<dbReference type="Pfam" id="PF03459">
    <property type="entry name" value="TOBE"/>
    <property type="match status" value="1"/>
</dbReference>
<evidence type="ECO:0000313" key="4">
    <source>
        <dbReference type="EMBL" id="SLN11420.1"/>
    </source>
</evidence>
<dbReference type="AlphaFoldDB" id="A0A1X6Y659"/>
<dbReference type="OrthoDB" id="122515at2"/>
<evidence type="ECO:0000259" key="3">
    <source>
        <dbReference type="PROSITE" id="PS51866"/>
    </source>
</evidence>
<reference evidence="4 5" key="1">
    <citation type="submission" date="2017-03" db="EMBL/GenBank/DDBJ databases">
        <authorList>
            <person name="Afonso C.L."/>
            <person name="Miller P.J."/>
            <person name="Scott M.A."/>
            <person name="Spackman E."/>
            <person name="Goraichik I."/>
            <person name="Dimitrov K.M."/>
            <person name="Suarez D.L."/>
            <person name="Swayne D.E."/>
        </authorList>
    </citation>
    <scope>NUCLEOTIDE SEQUENCE [LARGE SCALE GENOMIC DNA]</scope>
    <source>
        <strain evidence="4 5">CECT 8625</strain>
    </source>
</reference>
<evidence type="ECO:0000313" key="5">
    <source>
        <dbReference type="Proteomes" id="UP000193570"/>
    </source>
</evidence>
<organism evidence="4 5">
    <name type="scientific">Roseivivax jejudonensis</name>
    <dbReference type="NCBI Taxonomy" id="1529041"/>
    <lineage>
        <taxon>Bacteria</taxon>
        <taxon>Pseudomonadati</taxon>
        <taxon>Pseudomonadota</taxon>
        <taxon>Alphaproteobacteria</taxon>
        <taxon>Rhodobacterales</taxon>
        <taxon>Roseobacteraceae</taxon>
        <taxon>Roseivivax</taxon>
    </lineage>
</organism>
<keyword evidence="1 2" id="KW-0500">Molybdenum</keyword>
<sequence>MKLSARNKLKGTVVEVEKGAVNSTVKIDVGGGTIITSMITNDSVDELGLAKGKEAYAVIKASHVMVAADD</sequence>
<dbReference type="SUPFAM" id="SSF50331">
    <property type="entry name" value="MOP-like"/>
    <property type="match status" value="1"/>
</dbReference>
<evidence type="ECO:0000256" key="1">
    <source>
        <dbReference type="ARBA" id="ARBA00022505"/>
    </source>
</evidence>
<dbReference type="NCBIfam" id="TIGR00638">
    <property type="entry name" value="Mop"/>
    <property type="match status" value="1"/>
</dbReference>
<feature type="domain" description="Mop" evidence="3">
    <location>
        <begin position="2"/>
        <end position="68"/>
    </location>
</feature>
<protein>
    <submittedName>
        <fullName evidence="4">Molybdenum-pterin-binding protein 2</fullName>
    </submittedName>
</protein>
<dbReference type="InterPro" id="IPR005116">
    <property type="entry name" value="Transp-assoc_OB_typ1"/>
</dbReference>
<dbReference type="EMBL" id="FWFK01000001">
    <property type="protein sequence ID" value="SLN11420.1"/>
    <property type="molecule type" value="Genomic_DNA"/>
</dbReference>
<dbReference type="InterPro" id="IPR004606">
    <property type="entry name" value="Mop_domain"/>
</dbReference>
<proteinExistence type="predicted"/>
<dbReference type="Proteomes" id="UP000193570">
    <property type="component" value="Unassembled WGS sequence"/>
</dbReference>
<dbReference type="GO" id="GO:0015689">
    <property type="term" value="P:molybdate ion transport"/>
    <property type="evidence" value="ECO:0007669"/>
    <property type="project" value="InterPro"/>
</dbReference>
<evidence type="ECO:0000256" key="2">
    <source>
        <dbReference type="PROSITE-ProRule" id="PRU01213"/>
    </source>
</evidence>
<accession>A0A1X6Y659</accession>
<dbReference type="InterPro" id="IPR008995">
    <property type="entry name" value="Mo/tungstate-bd_C_term_dom"/>
</dbReference>
<dbReference type="PROSITE" id="PS51866">
    <property type="entry name" value="MOP"/>
    <property type="match status" value="1"/>
</dbReference>
<dbReference type="RefSeq" id="WP_085790039.1">
    <property type="nucleotide sequence ID" value="NZ_FWFK01000001.1"/>
</dbReference>
<name>A0A1X6Y659_9RHOB</name>
<dbReference type="Gene3D" id="2.40.50.100">
    <property type="match status" value="1"/>
</dbReference>
<gene>
    <name evidence="4" type="primary">mopII</name>
    <name evidence="4" type="ORF">ROJ8625_00262</name>
</gene>
<keyword evidence="5" id="KW-1185">Reference proteome</keyword>